<reference evidence="6" key="1">
    <citation type="submission" date="2023-07" db="EMBL/GenBank/DDBJ databases">
        <title>30 novel species of actinomycetes from the DSMZ collection.</title>
        <authorList>
            <person name="Nouioui I."/>
        </authorList>
    </citation>
    <scope>NUCLEOTIDE SEQUENCE [LARGE SCALE GENOMIC DNA]</scope>
    <source>
        <strain evidence="6">DSM 45834</strain>
    </source>
</reference>
<organism evidence="5 6">
    <name type="scientific">Pseudonocardia charpentierae</name>
    <dbReference type="NCBI Taxonomy" id="3075545"/>
    <lineage>
        <taxon>Bacteria</taxon>
        <taxon>Bacillati</taxon>
        <taxon>Actinomycetota</taxon>
        <taxon>Actinomycetes</taxon>
        <taxon>Pseudonocardiales</taxon>
        <taxon>Pseudonocardiaceae</taxon>
        <taxon>Pseudonocardia</taxon>
    </lineage>
</organism>
<dbReference type="PIRSF" id="PIRSF016020">
    <property type="entry name" value="PHexose_mutarotase"/>
    <property type="match status" value="1"/>
</dbReference>
<sequence length="298" mass="31552">MSEPADVALPDSVTLADGEGGLPLVRVRAPGGAGEIYLHGAQVTAWASAGQAPVIWMSRRSLFETGRAIRGGVPICFPWFGPGRNGDMSPAHGFARVADWKLHGARQDGDAVVVTLRLTDGDVVGLPGAELWPYRFEALYTITVGAELDLELSVRNTGAEAVTFEEALHTYLCVSDVREVQVDGLDGATYADKTSGGALVRQEGPVVFTGETDRVYRSTADVSVRDGARTLLVATTGSENTVVWNPWVAKAAAMKDFGDEEWPTMVCVETANVADDAVVLAPGHSHAMHARIGLALPA</sequence>
<dbReference type="InterPro" id="IPR011013">
    <property type="entry name" value="Gal_mutarotase_sf_dom"/>
</dbReference>
<dbReference type="Gene3D" id="2.70.98.10">
    <property type="match status" value="1"/>
</dbReference>
<evidence type="ECO:0000313" key="6">
    <source>
        <dbReference type="Proteomes" id="UP001183202"/>
    </source>
</evidence>
<dbReference type="Pfam" id="PF01263">
    <property type="entry name" value="Aldose_epim"/>
    <property type="match status" value="1"/>
</dbReference>
<dbReference type="EC" id="5.1.3.15" evidence="4"/>
<evidence type="ECO:0000313" key="5">
    <source>
        <dbReference type="EMBL" id="MDT0349025.1"/>
    </source>
</evidence>
<evidence type="ECO:0000256" key="3">
    <source>
        <dbReference type="ARBA" id="ARBA00023235"/>
    </source>
</evidence>
<dbReference type="RefSeq" id="WP_311554996.1">
    <property type="nucleotide sequence ID" value="NZ_JAVREJ010000003.1"/>
</dbReference>
<dbReference type="PANTHER" id="PTHR11122">
    <property type="entry name" value="APOSPORY-ASSOCIATED PROTEIN C-RELATED"/>
    <property type="match status" value="1"/>
</dbReference>
<name>A0ABU2N520_9PSEU</name>
<dbReference type="CDD" id="cd09020">
    <property type="entry name" value="D-hex-6-P-epi_like"/>
    <property type="match status" value="1"/>
</dbReference>
<dbReference type="InterPro" id="IPR008183">
    <property type="entry name" value="Aldose_1/G6P_1-epimerase"/>
</dbReference>
<dbReference type="PANTHER" id="PTHR11122:SF13">
    <property type="entry name" value="GLUCOSE-6-PHOSPHATE 1-EPIMERASE"/>
    <property type="match status" value="1"/>
</dbReference>
<proteinExistence type="inferred from homology"/>
<dbReference type="Proteomes" id="UP001183202">
    <property type="component" value="Unassembled WGS sequence"/>
</dbReference>
<gene>
    <name evidence="5" type="ORF">RM445_05740</name>
</gene>
<evidence type="ECO:0000256" key="4">
    <source>
        <dbReference type="PIRNR" id="PIRNR016020"/>
    </source>
</evidence>
<comment type="catalytic activity">
    <reaction evidence="1">
        <text>alpha-D-glucose 6-phosphate = beta-D-glucose 6-phosphate</text>
        <dbReference type="Rhea" id="RHEA:16249"/>
        <dbReference type="ChEBI" id="CHEBI:58225"/>
        <dbReference type="ChEBI" id="CHEBI:58247"/>
        <dbReference type="EC" id="5.1.3.15"/>
    </reaction>
</comment>
<keyword evidence="6" id="KW-1185">Reference proteome</keyword>
<comment type="similarity">
    <text evidence="2 4">Belongs to the glucose-6-phosphate 1-epimerase family.</text>
</comment>
<dbReference type="InterPro" id="IPR014718">
    <property type="entry name" value="GH-type_carb-bd"/>
</dbReference>
<dbReference type="EMBL" id="JAVREJ010000003">
    <property type="protein sequence ID" value="MDT0349025.1"/>
    <property type="molecule type" value="Genomic_DNA"/>
</dbReference>
<accession>A0ABU2N520</accession>
<evidence type="ECO:0000256" key="2">
    <source>
        <dbReference type="ARBA" id="ARBA00005866"/>
    </source>
</evidence>
<protein>
    <recommendedName>
        <fullName evidence="4">Putative glucose-6-phosphate 1-epimerase</fullName>
        <ecNumber evidence="4">5.1.3.15</ecNumber>
    </recommendedName>
</protein>
<keyword evidence="3 4" id="KW-0413">Isomerase</keyword>
<evidence type="ECO:0000256" key="1">
    <source>
        <dbReference type="ARBA" id="ARBA00001096"/>
    </source>
</evidence>
<dbReference type="InterPro" id="IPR025532">
    <property type="entry name" value="G6P_1-epimerase"/>
</dbReference>
<comment type="caution">
    <text evidence="5">The sequence shown here is derived from an EMBL/GenBank/DDBJ whole genome shotgun (WGS) entry which is preliminary data.</text>
</comment>
<dbReference type="SUPFAM" id="SSF74650">
    <property type="entry name" value="Galactose mutarotase-like"/>
    <property type="match status" value="1"/>
</dbReference>